<keyword evidence="2" id="KW-1185">Reference proteome</keyword>
<evidence type="ECO:0000313" key="2">
    <source>
        <dbReference type="Proteomes" id="UP000007587"/>
    </source>
</evidence>
<dbReference type="HOGENOM" id="CLU_902625_0_0_7"/>
<dbReference type="eggNOG" id="COG1520">
    <property type="taxonomic scope" value="Bacteria"/>
</dbReference>
<reference evidence="1 2" key="1">
    <citation type="journal article" date="2012" name="J. Bacteriol.">
        <title>Complete Genome Sequence of the Fruiting Myxobacterium Corallococcus coralloides DSM 2259.</title>
        <authorList>
            <person name="Huntley S."/>
            <person name="Zhang Y."/>
            <person name="Treuner-Lange A."/>
            <person name="Kneip S."/>
            <person name="Sensen C.W."/>
            <person name="Sogaard-Andersen L."/>
        </authorList>
    </citation>
    <scope>NUCLEOTIDE SEQUENCE [LARGE SCALE GENOMIC DNA]</scope>
    <source>
        <strain evidence="2">ATCC 25202 / DSM 2259 / NBRC 100086 / M2</strain>
    </source>
</reference>
<dbReference type="PROSITE" id="PS51257">
    <property type="entry name" value="PROKAR_LIPOPROTEIN"/>
    <property type="match status" value="1"/>
</dbReference>
<dbReference type="Pfam" id="PF11617">
    <property type="entry name" value="Cu-binding_MopE"/>
    <property type="match status" value="2"/>
</dbReference>
<protein>
    <submittedName>
        <fullName evidence="1">Putative lipoprotein</fullName>
    </submittedName>
</protein>
<name>H8N0N2_CORCM</name>
<dbReference type="STRING" id="1144275.COCOR_05537"/>
<dbReference type="InParanoid" id="H8N0N2"/>
<sequence>MKCWLAAAIALGIGCTVPETDQVLLERFCEGRGPQALDGVLRADPGACDRGLELTVQPVGFKPGCIRVTLRTQDGTRTVSTLVLGRQEAQPGEPLRVAVLLADTWRGDVLFQADAFEQTCDTAPVASEVLPAVPTDKGQVTQARLDLTAEDLDQDGFVSAARGGTDCDDANANIHPGAVERCNGVDDNCVDGERDAVDAPTWYADTDLDGHGGTPVRACVAPAGAYAVRDDCDDRNRLVHPGQAESLCDGKDDNCNGDVDEGFNVGAPCTTAQSLPGRLTCDTAIPTRAVCTAIPSVTGTDSSEVLE</sequence>
<keyword evidence="1" id="KW-0449">Lipoprotein</keyword>
<reference evidence="2" key="2">
    <citation type="submission" date="2012-03" db="EMBL/GenBank/DDBJ databases">
        <title>Genome sequence of the fruiting myxobacterium Corallococcus coralloides DSM 2259.</title>
        <authorList>
            <person name="Huntley S."/>
            <person name="Zhang Y."/>
            <person name="Treuner-Lange A."/>
            <person name="Sensen C.W."/>
            <person name="Sogaard-Andersen L."/>
        </authorList>
    </citation>
    <scope>NUCLEOTIDE SEQUENCE [LARGE SCALE GENOMIC DNA]</scope>
    <source>
        <strain evidence="2">ATCC 25202 / DSM 2259 / NBRC 100086 / M2</strain>
    </source>
</reference>
<organism evidence="1 2">
    <name type="scientific">Corallococcus coralloides (strain ATCC 25202 / DSM 2259 / NBRC 100086 / M2)</name>
    <name type="common">Myxococcus coralloides</name>
    <dbReference type="NCBI Taxonomy" id="1144275"/>
    <lineage>
        <taxon>Bacteria</taxon>
        <taxon>Pseudomonadati</taxon>
        <taxon>Myxococcota</taxon>
        <taxon>Myxococcia</taxon>
        <taxon>Myxococcales</taxon>
        <taxon>Cystobacterineae</taxon>
        <taxon>Myxococcaceae</taxon>
        <taxon>Corallococcus</taxon>
    </lineage>
</organism>
<gene>
    <name evidence="1" type="ordered locus">COCOR_05537</name>
</gene>
<dbReference type="AlphaFoldDB" id="H8N0N2"/>
<accession>H8N0N2</accession>
<dbReference type="EMBL" id="CP003389">
    <property type="protein sequence ID" value="AFE06430.1"/>
    <property type="molecule type" value="Genomic_DNA"/>
</dbReference>
<dbReference type="InterPro" id="IPR021655">
    <property type="entry name" value="Put_metal-bd"/>
</dbReference>
<evidence type="ECO:0000313" key="1">
    <source>
        <dbReference type="EMBL" id="AFE06430.1"/>
    </source>
</evidence>
<dbReference type="Proteomes" id="UP000007587">
    <property type="component" value="Chromosome"/>
</dbReference>
<proteinExistence type="predicted"/>
<dbReference type="KEGG" id="ccx:COCOR_05537"/>